<dbReference type="PANTHER" id="PTHR14009">
    <property type="entry name" value="LEUCINE ZIPPER-EF-HAND CONTAINING TRANSMEMBRANE PROTEIN"/>
    <property type="match status" value="1"/>
</dbReference>
<dbReference type="GO" id="GO:0005743">
    <property type="term" value="C:mitochondrial inner membrane"/>
    <property type="evidence" value="ECO:0007669"/>
    <property type="project" value="UniProtKB-SubCell"/>
</dbReference>
<evidence type="ECO:0000313" key="10">
    <source>
        <dbReference type="EMBL" id="KAJ1916030.1"/>
    </source>
</evidence>
<evidence type="ECO:0000256" key="8">
    <source>
        <dbReference type="SAM" id="Phobius"/>
    </source>
</evidence>
<evidence type="ECO:0000256" key="3">
    <source>
        <dbReference type="ARBA" id="ARBA00022792"/>
    </source>
</evidence>
<feature type="transmembrane region" description="Helical" evidence="8">
    <location>
        <begin position="83"/>
        <end position="108"/>
    </location>
</feature>
<dbReference type="AlphaFoldDB" id="A0A9W7ZT27"/>
<accession>A0A9W7ZT27</accession>
<dbReference type="Pfam" id="PF07766">
    <property type="entry name" value="LETM1_RBD"/>
    <property type="match status" value="1"/>
</dbReference>
<name>A0A9W7ZT27_9FUNG</name>
<dbReference type="Proteomes" id="UP001150569">
    <property type="component" value="Unassembled WGS sequence"/>
</dbReference>
<gene>
    <name evidence="10" type="ORF">IWQ60_008242</name>
</gene>
<dbReference type="InterPro" id="IPR033122">
    <property type="entry name" value="LETM1-like_RBD"/>
</dbReference>
<keyword evidence="3" id="KW-0999">Mitochondrion inner membrane</keyword>
<dbReference type="GO" id="GO:0030003">
    <property type="term" value="P:intracellular monoatomic cation homeostasis"/>
    <property type="evidence" value="ECO:0007669"/>
    <property type="project" value="TreeGrafter"/>
</dbReference>
<evidence type="ECO:0000256" key="2">
    <source>
        <dbReference type="ARBA" id="ARBA00022692"/>
    </source>
</evidence>
<dbReference type="InterPro" id="IPR044202">
    <property type="entry name" value="LETM1/MDM38-like"/>
</dbReference>
<dbReference type="EMBL" id="JANBPT010000601">
    <property type="protein sequence ID" value="KAJ1916030.1"/>
    <property type="molecule type" value="Genomic_DNA"/>
</dbReference>
<keyword evidence="2 8" id="KW-0812">Transmembrane</keyword>
<comment type="subcellular location">
    <subcellularLocation>
        <location evidence="1">Mitochondrion inner membrane</location>
        <topology evidence="1">Single-pass membrane protein</topology>
    </subcellularLocation>
</comment>
<evidence type="ECO:0000313" key="11">
    <source>
        <dbReference type="Proteomes" id="UP001150569"/>
    </source>
</evidence>
<evidence type="ECO:0000256" key="5">
    <source>
        <dbReference type="ARBA" id="ARBA00023128"/>
    </source>
</evidence>
<dbReference type="PROSITE" id="PS51758">
    <property type="entry name" value="LETM1_RBD"/>
    <property type="match status" value="1"/>
</dbReference>
<keyword evidence="11" id="KW-1185">Reference proteome</keyword>
<comment type="caution">
    <text evidence="10">The sequence shown here is derived from an EMBL/GenBank/DDBJ whole genome shotgun (WGS) entry which is preliminary data.</text>
</comment>
<reference evidence="10" key="1">
    <citation type="submission" date="2022-07" db="EMBL/GenBank/DDBJ databases">
        <title>Phylogenomic reconstructions and comparative analyses of Kickxellomycotina fungi.</title>
        <authorList>
            <person name="Reynolds N.K."/>
            <person name="Stajich J.E."/>
            <person name="Barry K."/>
            <person name="Grigoriev I.V."/>
            <person name="Crous P."/>
            <person name="Smith M.E."/>
        </authorList>
    </citation>
    <scope>NUCLEOTIDE SEQUENCE</scope>
    <source>
        <strain evidence="10">RSA 861</strain>
    </source>
</reference>
<proteinExistence type="predicted"/>
<keyword evidence="5 7" id="KW-0496">Mitochondrion</keyword>
<feature type="domain" description="Letm1 RBD" evidence="9">
    <location>
        <begin position="79"/>
        <end position="284"/>
    </location>
</feature>
<sequence>MGSRTGDQGDPQKLYRTIAAQTPEPGMVERAKALTRFYYNGIRQIFRNRSEAKRLTARGRAGEVLTRREILLIRKSREDIGRVAPFALVAIILPELLIVLIVLAPGMFPSTCITDAQIIKKHRKAQETRQSIHDSVVTAATENSGLTVKNFLNIQSIIKVADQYQTDLAVAGLPKEGLRNICRFVGLGSLGTEGMLRKKVEQHLIFLQEDDKMIRKEGIESLTLTELQEACELRGISTHDRQADHLQGLLRDSIRLNLMMDPRPLPPLLTITARMFLLNTRLAH</sequence>
<evidence type="ECO:0000256" key="6">
    <source>
        <dbReference type="ARBA" id="ARBA00023136"/>
    </source>
</evidence>
<dbReference type="OrthoDB" id="73691at2759"/>
<evidence type="ECO:0000256" key="1">
    <source>
        <dbReference type="ARBA" id="ARBA00004434"/>
    </source>
</evidence>
<keyword evidence="6 8" id="KW-0472">Membrane</keyword>
<dbReference type="PANTHER" id="PTHR14009:SF6">
    <property type="entry name" value="LETM1 RBD DOMAIN-CONTAINING PROTEIN"/>
    <property type="match status" value="1"/>
</dbReference>
<evidence type="ECO:0000256" key="4">
    <source>
        <dbReference type="ARBA" id="ARBA00022989"/>
    </source>
</evidence>
<protein>
    <recommendedName>
        <fullName evidence="9">Letm1 RBD domain-containing protein</fullName>
    </recommendedName>
</protein>
<keyword evidence="4 8" id="KW-1133">Transmembrane helix</keyword>
<dbReference type="GO" id="GO:0043022">
    <property type="term" value="F:ribosome binding"/>
    <property type="evidence" value="ECO:0007669"/>
    <property type="project" value="InterPro"/>
</dbReference>
<evidence type="ECO:0000259" key="9">
    <source>
        <dbReference type="PROSITE" id="PS51758"/>
    </source>
</evidence>
<organism evidence="10 11">
    <name type="scientific">Tieghemiomyces parasiticus</name>
    <dbReference type="NCBI Taxonomy" id="78921"/>
    <lineage>
        <taxon>Eukaryota</taxon>
        <taxon>Fungi</taxon>
        <taxon>Fungi incertae sedis</taxon>
        <taxon>Zoopagomycota</taxon>
        <taxon>Kickxellomycotina</taxon>
        <taxon>Dimargaritomycetes</taxon>
        <taxon>Dimargaritales</taxon>
        <taxon>Dimargaritaceae</taxon>
        <taxon>Tieghemiomyces</taxon>
    </lineage>
</organism>
<evidence type="ECO:0000256" key="7">
    <source>
        <dbReference type="PROSITE-ProRule" id="PRU01094"/>
    </source>
</evidence>